<dbReference type="CDD" id="cd01790">
    <property type="entry name" value="Ubl_HERP"/>
    <property type="match status" value="1"/>
</dbReference>
<dbReference type="GO" id="GO:0006986">
    <property type="term" value="P:response to unfolded protein"/>
    <property type="evidence" value="ECO:0007669"/>
    <property type="project" value="UniProtKB-KW"/>
</dbReference>
<dbReference type="EMBL" id="JABFTP020000185">
    <property type="protein sequence ID" value="KAL3289046.1"/>
    <property type="molecule type" value="Genomic_DNA"/>
</dbReference>
<evidence type="ECO:0000256" key="1">
    <source>
        <dbReference type="ARBA" id="ARBA00004370"/>
    </source>
</evidence>
<keyword evidence="4 7" id="KW-0472">Membrane</keyword>
<dbReference type="AlphaFoldDB" id="A0ABD2PE30"/>
<keyword evidence="5" id="KW-0834">Unfolded protein response</keyword>
<evidence type="ECO:0000256" key="6">
    <source>
        <dbReference type="SAM" id="MobiDB-lite"/>
    </source>
</evidence>
<dbReference type="FunFam" id="3.10.20.90:FF:000046">
    <property type="entry name" value="Homocysteine-responsive endoplasmic reticulum-resident ubiquitin-like domain member 2 protein"/>
    <property type="match status" value="1"/>
</dbReference>
<dbReference type="Pfam" id="PF00240">
    <property type="entry name" value="ubiquitin"/>
    <property type="match status" value="1"/>
</dbReference>
<dbReference type="InterPro" id="IPR029071">
    <property type="entry name" value="Ubiquitin-like_domsf"/>
</dbReference>
<evidence type="ECO:0000256" key="7">
    <source>
        <dbReference type="SAM" id="Phobius"/>
    </source>
</evidence>
<keyword evidence="3 7" id="KW-1133">Transmembrane helix</keyword>
<keyword evidence="2 7" id="KW-0812">Transmembrane</keyword>
<gene>
    <name evidence="9" type="ORF">HHI36_003489</name>
</gene>
<evidence type="ECO:0000256" key="3">
    <source>
        <dbReference type="ARBA" id="ARBA00022989"/>
    </source>
</evidence>
<comment type="caution">
    <text evidence="9">The sequence shown here is derived from an EMBL/GenBank/DDBJ whole genome shotgun (WGS) entry which is preliminary data.</text>
</comment>
<feature type="compositionally biased region" description="Polar residues" evidence="6">
    <location>
        <begin position="101"/>
        <end position="121"/>
    </location>
</feature>
<organism evidence="9 10">
    <name type="scientific">Cryptolaemus montrouzieri</name>
    <dbReference type="NCBI Taxonomy" id="559131"/>
    <lineage>
        <taxon>Eukaryota</taxon>
        <taxon>Metazoa</taxon>
        <taxon>Ecdysozoa</taxon>
        <taxon>Arthropoda</taxon>
        <taxon>Hexapoda</taxon>
        <taxon>Insecta</taxon>
        <taxon>Pterygota</taxon>
        <taxon>Neoptera</taxon>
        <taxon>Endopterygota</taxon>
        <taxon>Coleoptera</taxon>
        <taxon>Polyphaga</taxon>
        <taxon>Cucujiformia</taxon>
        <taxon>Coccinelloidea</taxon>
        <taxon>Coccinellidae</taxon>
        <taxon>Scymninae</taxon>
        <taxon>Scymnini</taxon>
        <taxon>Cryptolaemus</taxon>
    </lineage>
</organism>
<sequence length="320" mass="36627">MESLPVTLIVKAPNQQIEDQTVKCELSWTINKLKQHLSEVYPSKPAKHEQKLIYSGQLLNDTVVLKDVLRQYEGQETHTVHLVCTPKRETTPPRRNMPTVAPTSNSEHVNRSTSTPDTRQNMQNFGNMGIPWLPEGVQMDPQYAAHMAVMHQAYMQYINQYMQLAANSYGNSHIYQPNVTIPTTPNVQIPQAAQEVPQNENEAQQQQPQVPPQPQRDPENNERDWLDNFYAISRLLVLFSVVYFYSSFLRFMLVLILGLVMYLYQVGFFRHINNNNNNNNTVPGDPGAPQEEQAPSRLTVVWTFFTTFFASLLPEVPNAV</sequence>
<dbReference type="InterPro" id="IPR000626">
    <property type="entry name" value="Ubiquitin-like_dom"/>
</dbReference>
<dbReference type="Gene3D" id="3.10.20.90">
    <property type="entry name" value="Phosphatidylinositol 3-kinase Catalytic Subunit, Chain A, domain 1"/>
    <property type="match status" value="1"/>
</dbReference>
<name>A0ABD2PE30_9CUCU</name>
<evidence type="ECO:0000256" key="5">
    <source>
        <dbReference type="ARBA" id="ARBA00023230"/>
    </source>
</evidence>
<dbReference type="SUPFAM" id="SSF54236">
    <property type="entry name" value="Ubiquitin-like"/>
    <property type="match status" value="1"/>
</dbReference>
<feature type="domain" description="Ubiquitin-like" evidence="8">
    <location>
        <begin position="6"/>
        <end position="83"/>
    </location>
</feature>
<protein>
    <recommendedName>
        <fullName evidence="8">Ubiquitin-like domain-containing protein</fullName>
    </recommendedName>
</protein>
<keyword evidence="10" id="KW-1185">Reference proteome</keyword>
<reference evidence="9 10" key="1">
    <citation type="journal article" date="2021" name="BMC Biol.">
        <title>Horizontally acquired antibacterial genes associated with adaptive radiation of ladybird beetles.</title>
        <authorList>
            <person name="Li H.S."/>
            <person name="Tang X.F."/>
            <person name="Huang Y.H."/>
            <person name="Xu Z.Y."/>
            <person name="Chen M.L."/>
            <person name="Du X.Y."/>
            <person name="Qiu B.Y."/>
            <person name="Chen P.T."/>
            <person name="Zhang W."/>
            <person name="Slipinski A."/>
            <person name="Escalona H.E."/>
            <person name="Waterhouse R.M."/>
            <person name="Zwick A."/>
            <person name="Pang H."/>
        </authorList>
    </citation>
    <scope>NUCLEOTIDE SEQUENCE [LARGE SCALE GENOMIC DNA]</scope>
    <source>
        <strain evidence="9">SYSU2018</strain>
    </source>
</reference>
<evidence type="ECO:0000256" key="2">
    <source>
        <dbReference type="ARBA" id="ARBA00022692"/>
    </source>
</evidence>
<feature type="region of interest" description="Disordered" evidence="6">
    <location>
        <begin position="87"/>
        <end position="121"/>
    </location>
</feature>
<feature type="compositionally biased region" description="Low complexity" evidence="6">
    <location>
        <begin position="192"/>
        <end position="208"/>
    </location>
</feature>
<evidence type="ECO:0000256" key="4">
    <source>
        <dbReference type="ARBA" id="ARBA00023136"/>
    </source>
</evidence>
<dbReference type="GO" id="GO:0016020">
    <property type="term" value="C:membrane"/>
    <property type="evidence" value="ECO:0007669"/>
    <property type="project" value="UniProtKB-SubCell"/>
</dbReference>
<dbReference type="PANTHER" id="PTHR12943:SF27">
    <property type="entry name" value="HOMOCYSTEINE-INDUCED ENDOPLASMIC RETICULUM PROTEIN, ISOFORM A"/>
    <property type="match status" value="1"/>
</dbReference>
<proteinExistence type="predicted"/>
<dbReference type="PANTHER" id="PTHR12943">
    <property type="entry name" value="HOMOCYSTEINE-RESPONSIVE ENDOPLASMIC RETICULUM-RESIDENT UNIQUITIN-LIKE DOMAIN HERPUD PROTEIN FAMILY MEMBER"/>
    <property type="match status" value="1"/>
</dbReference>
<dbReference type="PROSITE" id="PS50053">
    <property type="entry name" value="UBIQUITIN_2"/>
    <property type="match status" value="1"/>
</dbReference>
<evidence type="ECO:0000313" key="10">
    <source>
        <dbReference type="Proteomes" id="UP001516400"/>
    </source>
</evidence>
<accession>A0ABD2PE30</accession>
<evidence type="ECO:0000259" key="8">
    <source>
        <dbReference type="PROSITE" id="PS50053"/>
    </source>
</evidence>
<feature type="region of interest" description="Disordered" evidence="6">
    <location>
        <begin position="192"/>
        <end position="222"/>
    </location>
</feature>
<dbReference type="InterPro" id="IPR039751">
    <property type="entry name" value="HERPUD1/2"/>
</dbReference>
<dbReference type="Proteomes" id="UP001516400">
    <property type="component" value="Unassembled WGS sequence"/>
</dbReference>
<comment type="subcellular location">
    <subcellularLocation>
        <location evidence="1">Membrane</location>
    </subcellularLocation>
</comment>
<evidence type="ECO:0000313" key="9">
    <source>
        <dbReference type="EMBL" id="KAL3289046.1"/>
    </source>
</evidence>
<dbReference type="SMART" id="SM00213">
    <property type="entry name" value="UBQ"/>
    <property type="match status" value="1"/>
</dbReference>
<feature type="transmembrane region" description="Helical" evidence="7">
    <location>
        <begin position="251"/>
        <end position="269"/>
    </location>
</feature>